<evidence type="ECO:0000256" key="3">
    <source>
        <dbReference type="ARBA" id="ARBA00022630"/>
    </source>
</evidence>
<proteinExistence type="inferred from homology"/>
<dbReference type="Proteomes" id="UP001230908">
    <property type="component" value="Unassembled WGS sequence"/>
</dbReference>
<dbReference type="Gene3D" id="3.40.50.720">
    <property type="entry name" value="NAD(P)-binding Rossmann-like Domain"/>
    <property type="match status" value="1"/>
</dbReference>
<dbReference type="Pfam" id="PF01266">
    <property type="entry name" value="DAO"/>
    <property type="match status" value="1"/>
</dbReference>
<keyword evidence="11" id="KW-1185">Reference proteome</keyword>
<dbReference type="PIRSF" id="PIRSF000189">
    <property type="entry name" value="D-aa_oxidase"/>
    <property type="match status" value="1"/>
</dbReference>
<dbReference type="PANTHER" id="PTHR11530:SF11">
    <property type="entry name" value="D-ASPARTATE OXIDASE"/>
    <property type="match status" value="1"/>
</dbReference>
<dbReference type="SUPFAM" id="SSF54373">
    <property type="entry name" value="FAD-linked reductases, C-terminal domain"/>
    <property type="match status" value="1"/>
</dbReference>
<dbReference type="SUPFAM" id="SSF51971">
    <property type="entry name" value="Nucleotide-binding domain"/>
    <property type="match status" value="1"/>
</dbReference>
<keyword evidence="5 10" id="KW-0560">Oxidoreductase</keyword>
<dbReference type="Gene3D" id="3.30.9.10">
    <property type="entry name" value="D-Amino Acid Oxidase, subunit A, domain 2"/>
    <property type="match status" value="1"/>
</dbReference>
<dbReference type="GO" id="GO:0016491">
    <property type="term" value="F:oxidoreductase activity"/>
    <property type="evidence" value="ECO:0007669"/>
    <property type="project" value="UniProtKB-KW"/>
</dbReference>
<dbReference type="InterPro" id="IPR023209">
    <property type="entry name" value="DAO"/>
</dbReference>
<dbReference type="EMBL" id="JAVHUY010000005">
    <property type="protein sequence ID" value="MDQ7904278.1"/>
    <property type="molecule type" value="Genomic_DNA"/>
</dbReference>
<dbReference type="RefSeq" id="WP_308711549.1">
    <property type="nucleotide sequence ID" value="NZ_JAVHUY010000005.1"/>
</dbReference>
<name>A0ABU0ZB35_9ACTN</name>
<organism evidence="10 11">
    <name type="scientific">Phytohabitans maris</name>
    <dbReference type="NCBI Taxonomy" id="3071409"/>
    <lineage>
        <taxon>Bacteria</taxon>
        <taxon>Bacillati</taxon>
        <taxon>Actinomycetota</taxon>
        <taxon>Actinomycetes</taxon>
        <taxon>Micromonosporales</taxon>
        <taxon>Micromonosporaceae</taxon>
    </lineage>
</organism>
<keyword evidence="3" id="KW-0285">Flavoprotein</keyword>
<evidence type="ECO:0000256" key="5">
    <source>
        <dbReference type="ARBA" id="ARBA00023002"/>
    </source>
</evidence>
<gene>
    <name evidence="10" type="ORF">RB614_07050</name>
</gene>
<comment type="cofactor">
    <cofactor evidence="1">
        <name>FAD</name>
        <dbReference type="ChEBI" id="CHEBI:57692"/>
    </cofactor>
</comment>
<evidence type="ECO:0000256" key="7">
    <source>
        <dbReference type="ARBA" id="ARBA00039751"/>
    </source>
</evidence>
<evidence type="ECO:0000256" key="2">
    <source>
        <dbReference type="ARBA" id="ARBA00006730"/>
    </source>
</evidence>
<comment type="catalytic activity">
    <reaction evidence="8">
        <text>a D-alpha-amino acid + O2 + H2O = a 2-oxocarboxylate + H2O2 + NH4(+)</text>
        <dbReference type="Rhea" id="RHEA:21816"/>
        <dbReference type="ChEBI" id="CHEBI:15377"/>
        <dbReference type="ChEBI" id="CHEBI:15379"/>
        <dbReference type="ChEBI" id="CHEBI:16240"/>
        <dbReference type="ChEBI" id="CHEBI:28938"/>
        <dbReference type="ChEBI" id="CHEBI:35179"/>
        <dbReference type="ChEBI" id="CHEBI:59871"/>
        <dbReference type="EC" id="1.4.3.3"/>
    </reaction>
    <physiologicalReaction direction="left-to-right" evidence="8">
        <dbReference type="Rhea" id="RHEA:21817"/>
    </physiologicalReaction>
</comment>
<sequence length="337" mass="36216">MPPKLPPPILVIGAGVSGLTTAVCLAEAGYPVRIRTARPPLQTTSCSAGALWGPFLLEDPRLIDWCHETRRVLRSLAGERAGIRIVAGVEAATRRVPPPRWATEIEGYTLRGPDDLPAGFVTGWAYTAPVVDMPVYLAYLCERFVQRGQIEAGTVASLADAVAEAPIVVNCTGYGARRLVPDPMLRPIRGQLLVVDNPGIDEFFADAEVDGEDPSELTYILPQGDRVVLGGTAQPGRRSLRLDRSEARRILERCVAVNPLLAKATVREHRVGVRPSRRSVRVERVELNGGHVIHNYGHGGSGVTLSWGCAAEVLRLVQDVDSGQPAAPSRGSLGVGR</sequence>
<dbReference type="PANTHER" id="PTHR11530">
    <property type="entry name" value="D-AMINO ACID OXIDASE"/>
    <property type="match status" value="1"/>
</dbReference>
<reference evidence="10 11" key="1">
    <citation type="submission" date="2023-08" db="EMBL/GenBank/DDBJ databases">
        <title>Phytohabitans sansha sp. nov., isolated from marine sediment.</title>
        <authorList>
            <person name="Zhao Y."/>
            <person name="Yi K."/>
        </authorList>
    </citation>
    <scope>NUCLEOTIDE SEQUENCE [LARGE SCALE GENOMIC DNA]</scope>
    <source>
        <strain evidence="10 11">ZYX-F-186</strain>
    </source>
</reference>
<protein>
    <recommendedName>
        <fullName evidence="7">D-amino-acid oxidase</fullName>
        <ecNumber evidence="6">1.4.3.3</ecNumber>
    </recommendedName>
</protein>
<evidence type="ECO:0000313" key="11">
    <source>
        <dbReference type="Proteomes" id="UP001230908"/>
    </source>
</evidence>
<dbReference type="PROSITE" id="PS00677">
    <property type="entry name" value="DAO"/>
    <property type="match status" value="1"/>
</dbReference>
<dbReference type="InterPro" id="IPR006076">
    <property type="entry name" value="FAD-dep_OxRdtase"/>
</dbReference>
<evidence type="ECO:0000313" key="10">
    <source>
        <dbReference type="EMBL" id="MDQ7904278.1"/>
    </source>
</evidence>
<feature type="domain" description="FAD dependent oxidoreductase" evidence="9">
    <location>
        <begin position="9"/>
        <end position="313"/>
    </location>
</feature>
<evidence type="ECO:0000256" key="6">
    <source>
        <dbReference type="ARBA" id="ARBA00039101"/>
    </source>
</evidence>
<comment type="similarity">
    <text evidence="2">Belongs to the DAMOX/DASOX family.</text>
</comment>
<evidence type="ECO:0000256" key="4">
    <source>
        <dbReference type="ARBA" id="ARBA00022827"/>
    </source>
</evidence>
<accession>A0ABU0ZB35</accession>
<evidence type="ECO:0000259" key="9">
    <source>
        <dbReference type="Pfam" id="PF01266"/>
    </source>
</evidence>
<dbReference type="InterPro" id="IPR006181">
    <property type="entry name" value="D-amino_acid_oxidase_CS"/>
</dbReference>
<evidence type="ECO:0000256" key="8">
    <source>
        <dbReference type="ARBA" id="ARBA00049547"/>
    </source>
</evidence>
<comment type="caution">
    <text evidence="10">The sequence shown here is derived from an EMBL/GenBank/DDBJ whole genome shotgun (WGS) entry which is preliminary data.</text>
</comment>
<keyword evidence="4" id="KW-0274">FAD</keyword>
<dbReference type="EC" id="1.4.3.3" evidence="6"/>
<evidence type="ECO:0000256" key="1">
    <source>
        <dbReference type="ARBA" id="ARBA00001974"/>
    </source>
</evidence>